<dbReference type="PANTHER" id="PTHR23079">
    <property type="entry name" value="RNA-DEPENDENT RNA POLYMERASE"/>
    <property type="match status" value="1"/>
</dbReference>
<dbReference type="OMA" id="EKCPTIM"/>
<evidence type="ECO:0000256" key="3">
    <source>
        <dbReference type="ARBA" id="ARBA00022679"/>
    </source>
</evidence>
<evidence type="ECO:0000256" key="7">
    <source>
        <dbReference type="ARBA" id="ARBA00048744"/>
    </source>
</evidence>
<dbReference type="GO" id="GO:0003723">
    <property type="term" value="F:RNA binding"/>
    <property type="evidence" value="ECO:0007669"/>
    <property type="project" value="UniProtKB-KW"/>
</dbReference>
<dbReference type="AlphaFoldDB" id="A0A4Y7IRU9"/>
<dbReference type="GO" id="GO:0030422">
    <property type="term" value="P:siRNA processing"/>
    <property type="evidence" value="ECO:0007669"/>
    <property type="project" value="TreeGrafter"/>
</dbReference>
<evidence type="ECO:0000256" key="5">
    <source>
        <dbReference type="ARBA" id="ARBA00022884"/>
    </source>
</evidence>
<feature type="domain" description="RDRP helical" evidence="11">
    <location>
        <begin position="121"/>
        <end position="192"/>
    </location>
</feature>
<dbReference type="GO" id="GO:0031380">
    <property type="term" value="C:nuclear RNA-directed RNA polymerase complex"/>
    <property type="evidence" value="ECO:0007669"/>
    <property type="project" value="TreeGrafter"/>
</dbReference>
<dbReference type="STRING" id="3469.A0A4Y7IRU9"/>
<comment type="catalytic activity">
    <reaction evidence="7 8">
        <text>RNA(n) + a ribonucleoside 5'-triphosphate = RNA(n+1) + diphosphate</text>
        <dbReference type="Rhea" id="RHEA:21248"/>
        <dbReference type="Rhea" id="RHEA-COMP:14527"/>
        <dbReference type="Rhea" id="RHEA-COMP:17342"/>
        <dbReference type="ChEBI" id="CHEBI:33019"/>
        <dbReference type="ChEBI" id="CHEBI:61557"/>
        <dbReference type="ChEBI" id="CHEBI:140395"/>
        <dbReference type="EC" id="2.7.7.48"/>
    </reaction>
</comment>
<evidence type="ECO:0000256" key="1">
    <source>
        <dbReference type="ARBA" id="ARBA00005762"/>
    </source>
</evidence>
<dbReference type="InterPro" id="IPR007855">
    <property type="entry name" value="RDRP"/>
</dbReference>
<evidence type="ECO:0000313" key="14">
    <source>
        <dbReference type="Proteomes" id="UP000316621"/>
    </source>
</evidence>
<evidence type="ECO:0000259" key="11">
    <source>
        <dbReference type="Pfam" id="PF26252"/>
    </source>
</evidence>
<dbReference type="GO" id="GO:0003968">
    <property type="term" value="F:RNA-directed RNA polymerase activity"/>
    <property type="evidence" value="ECO:0007669"/>
    <property type="project" value="UniProtKB-KW"/>
</dbReference>
<dbReference type="InterPro" id="IPR057596">
    <property type="entry name" value="RDRP_core"/>
</dbReference>
<keyword evidence="4 8" id="KW-0548">Nucleotidyltransferase</keyword>
<evidence type="ECO:0000259" key="12">
    <source>
        <dbReference type="Pfam" id="PF26253"/>
    </source>
</evidence>
<evidence type="ECO:0000259" key="10">
    <source>
        <dbReference type="Pfam" id="PF05183"/>
    </source>
</evidence>
<dbReference type="Pfam" id="PF26252">
    <property type="entry name" value="RdRP_helical"/>
    <property type="match status" value="1"/>
</dbReference>
<sequence>MPKAQYAPHALLSKSNGRDTKSGNRSLLTFRDFDEERKMENAGSFSSFKQISSSHHHHHHRENVEEILKKFYDVVTQRMRLEDPEKEKNKRMLNVDQPSNQMINLEYSSTEKMKRLTFNDPHLLGLGELEFKKMFLILSCCGKEYKLEDFISVDEILRMKSLQMDHFETRLRNILGDNQYVKQTDRTKNLDWDSEKPFVCHCHVEPDGSYTFKGPYLQRDTTHLHRVLGDDNVLLVKFSGNEGDRDCSSSPVYHRIGKEGILVGLRRFQFFVFKDGGKEQKKKQMQTSSFASSVKCYFVCLESSGLHDKSISEARSHFMHIHNISSMPKYMPRLSLILSKTTKIQLDFASVNIEIIKDQPCLDQNGNTVRNQDGDILIHTDGTGFISEDLALLCQRNIRKGKYTSLDGDKRVLDRNAAEEKPSDDKSIRSYIGDPPLLTQCRLFYDGAAAKGTLLVNKKLPFDTIQIRPSMIKVESDPKLVNAVSANSLESVTTSNKPKNSCLSKYLLALLAYGGVPQEYFMNLLTKALEDAQNVHYNKHAALTVALRYGEMDNFLVPRMILSGIPIDEPYLQDRLRVLMNEEKKSLMGGKLPVTECYYLMGTVDPTGILNRDEVCVILEDGQLSGNVLVYKNPGLHFGDVHVMKATYVEELVNFVGNAKYAIFFPTKGPRSVADEIANSDFDGDMYWVSRNPQLLESFNPSSPWEQKYTAKNVRHRKPTDFSSGELEDELFQQFLTTRFNPSYGMGVAADCWLAYMDRLLTLSDDCTEEKKCMKDKMLQLTDIYYDALDAPKTGEKFDKVEVPSNLRVSRYPHYLEKSNLGSYQSRSILGLIFDKVASFKTTQRLEANEARKLPAFDGEEIPASCMRLWEERYDQYRSEMTDALNQDDDVKDDYAEEVNQKYKQMLYDAPELNESTRIREEIYNEALAIYNIVYDYARIKGVGRCGFAWKVAGQALCEFYAKKLDEDPIICTKSVLRELFI</sequence>
<organism evidence="13 14">
    <name type="scientific">Papaver somniferum</name>
    <name type="common">Opium poppy</name>
    <dbReference type="NCBI Taxonomy" id="3469"/>
    <lineage>
        <taxon>Eukaryota</taxon>
        <taxon>Viridiplantae</taxon>
        <taxon>Streptophyta</taxon>
        <taxon>Embryophyta</taxon>
        <taxon>Tracheophyta</taxon>
        <taxon>Spermatophyta</taxon>
        <taxon>Magnoliopsida</taxon>
        <taxon>Ranunculales</taxon>
        <taxon>Papaveraceae</taxon>
        <taxon>Papaveroideae</taxon>
        <taxon>Papaver</taxon>
    </lineage>
</organism>
<dbReference type="Gramene" id="RZC50208">
    <property type="protein sequence ID" value="RZC50208"/>
    <property type="gene ID" value="C5167_018633"/>
</dbReference>
<reference evidence="13 14" key="1">
    <citation type="journal article" date="2018" name="Science">
        <title>The opium poppy genome and morphinan production.</title>
        <authorList>
            <person name="Guo L."/>
            <person name="Winzer T."/>
            <person name="Yang X."/>
            <person name="Li Y."/>
            <person name="Ning Z."/>
            <person name="He Z."/>
            <person name="Teodor R."/>
            <person name="Lu Y."/>
            <person name="Bowser T.A."/>
            <person name="Graham I.A."/>
            <person name="Ye K."/>
        </authorList>
    </citation>
    <scope>NUCLEOTIDE SEQUENCE [LARGE SCALE GENOMIC DNA]</scope>
    <source>
        <strain evidence="14">cv. HN1</strain>
        <tissue evidence="13">Leaves</tissue>
    </source>
</reference>
<evidence type="ECO:0000256" key="4">
    <source>
        <dbReference type="ARBA" id="ARBA00022695"/>
    </source>
</evidence>
<dbReference type="Pfam" id="PF26253">
    <property type="entry name" value="RdRP_head"/>
    <property type="match status" value="1"/>
</dbReference>
<name>A0A4Y7IRU9_PAPSO</name>
<comment type="function">
    <text evidence="8">Probably involved in the RNA silencing pathway and required for the generation of small interfering RNAs (siRNAs).</text>
</comment>
<gene>
    <name evidence="13" type="ORF">C5167_018633</name>
</gene>
<dbReference type="Pfam" id="PF05183">
    <property type="entry name" value="RdRP"/>
    <property type="match status" value="1"/>
</dbReference>
<comment type="similarity">
    <text evidence="1 8">Belongs to the RdRP family.</text>
</comment>
<dbReference type="InterPro" id="IPR058751">
    <property type="entry name" value="RDRP_helical"/>
</dbReference>
<evidence type="ECO:0000256" key="2">
    <source>
        <dbReference type="ARBA" id="ARBA00022484"/>
    </source>
</evidence>
<keyword evidence="5 8" id="KW-0694">RNA-binding</keyword>
<evidence type="ECO:0000256" key="9">
    <source>
        <dbReference type="SAM" id="MobiDB-lite"/>
    </source>
</evidence>
<keyword evidence="14" id="KW-1185">Reference proteome</keyword>
<dbReference type="EMBL" id="CM010716">
    <property type="protein sequence ID" value="RZC50208.1"/>
    <property type="molecule type" value="Genomic_DNA"/>
</dbReference>
<dbReference type="PANTHER" id="PTHR23079:SF55">
    <property type="entry name" value="RNA-DIRECTED RNA POLYMERASE"/>
    <property type="match status" value="1"/>
</dbReference>
<feature type="domain" description="RDRP core" evidence="10">
    <location>
        <begin position="210"/>
        <end position="837"/>
    </location>
</feature>
<dbReference type="Proteomes" id="UP000316621">
    <property type="component" value="Chromosome 2"/>
</dbReference>
<feature type="region of interest" description="Disordered" evidence="9">
    <location>
        <begin position="1"/>
        <end position="25"/>
    </location>
</feature>
<keyword evidence="6 8" id="KW-0943">RNA-mediated gene silencing</keyword>
<protein>
    <recommendedName>
        <fullName evidence="8">RNA-dependent RNA polymerase</fullName>
        <ecNumber evidence="8">2.7.7.48</ecNumber>
    </recommendedName>
</protein>
<keyword evidence="2 8" id="KW-0696">RNA-directed RNA polymerase</keyword>
<feature type="domain" description="RDRP C-terminal head" evidence="12">
    <location>
        <begin position="879"/>
        <end position="968"/>
    </location>
</feature>
<evidence type="ECO:0000256" key="6">
    <source>
        <dbReference type="ARBA" id="ARBA00023158"/>
    </source>
</evidence>
<dbReference type="InterPro" id="IPR058752">
    <property type="entry name" value="RDRP_C_head"/>
</dbReference>
<accession>A0A4Y7IRU9</accession>
<keyword evidence="3 8" id="KW-0808">Transferase</keyword>
<evidence type="ECO:0000313" key="13">
    <source>
        <dbReference type="EMBL" id="RZC50208.1"/>
    </source>
</evidence>
<proteinExistence type="inferred from homology"/>
<evidence type="ECO:0000256" key="8">
    <source>
        <dbReference type="RuleBase" id="RU363098"/>
    </source>
</evidence>
<dbReference type="EC" id="2.7.7.48" evidence="8"/>